<accession>A0A4R3KJR7</accession>
<organism evidence="3 4">
    <name type="scientific">Anseongella ginsenosidimutans</name>
    <dbReference type="NCBI Taxonomy" id="496056"/>
    <lineage>
        <taxon>Bacteria</taxon>
        <taxon>Pseudomonadati</taxon>
        <taxon>Bacteroidota</taxon>
        <taxon>Sphingobacteriia</taxon>
        <taxon>Sphingobacteriales</taxon>
        <taxon>Sphingobacteriaceae</taxon>
        <taxon>Anseongella</taxon>
    </lineage>
</organism>
<dbReference type="Pfam" id="PF13568">
    <property type="entry name" value="OMP_b-brl_2"/>
    <property type="match status" value="1"/>
</dbReference>
<protein>
    <submittedName>
        <fullName evidence="3">Outer membrane protein with beta-barrel domain</fullName>
    </submittedName>
</protein>
<keyword evidence="1" id="KW-0732">Signal</keyword>
<dbReference type="EMBL" id="SMAD01000026">
    <property type="protein sequence ID" value="TCS83890.1"/>
    <property type="molecule type" value="Genomic_DNA"/>
</dbReference>
<dbReference type="Proteomes" id="UP000295807">
    <property type="component" value="Unassembled WGS sequence"/>
</dbReference>
<gene>
    <name evidence="3" type="ORF">EDD80_1264</name>
</gene>
<evidence type="ECO:0000313" key="4">
    <source>
        <dbReference type="Proteomes" id="UP000295807"/>
    </source>
</evidence>
<comment type="caution">
    <text evidence="3">The sequence shown here is derived from an EMBL/GenBank/DDBJ whole genome shotgun (WGS) entry which is preliminary data.</text>
</comment>
<dbReference type="AlphaFoldDB" id="A0A4R3KJR7"/>
<feature type="domain" description="Outer membrane protein beta-barrel" evidence="2">
    <location>
        <begin position="84"/>
        <end position="250"/>
    </location>
</feature>
<sequence>MSNSNYMKRYLLLTTAVLAAGSLTAQEADSLEHQKDTVIVKTTRVEISGDGIELTFGERDQDKNEDTDEKKKEKDVFDFGILGGFDLGFNAFMVNGDLNLAPEMEDFEQKLGNSTNVQIRFLNLKFRPADFVEMNFALGLDYNDWALENDVTLQPEQEYVTFTEEPIHFTKNKFKAKYLTLPFNLQLVTFNKVTFTGGFEPQFLLRGRMKQRSQEEGKTKVDDNFNLREFRYAWVGRVGYDGFSVFCRYYPKSIFADGEGPEIQNISFGIGWGF</sequence>
<name>A0A4R3KJR7_9SPHI</name>
<proteinExistence type="predicted"/>
<feature type="signal peptide" evidence="1">
    <location>
        <begin position="1"/>
        <end position="27"/>
    </location>
</feature>
<evidence type="ECO:0000256" key="1">
    <source>
        <dbReference type="SAM" id="SignalP"/>
    </source>
</evidence>
<feature type="chain" id="PRO_5021030009" evidence="1">
    <location>
        <begin position="28"/>
        <end position="274"/>
    </location>
</feature>
<reference evidence="3 4" key="1">
    <citation type="submission" date="2019-03" db="EMBL/GenBank/DDBJ databases">
        <title>Genomic Encyclopedia of Type Strains, Phase IV (KMG-IV): sequencing the most valuable type-strain genomes for metagenomic binning, comparative biology and taxonomic classification.</title>
        <authorList>
            <person name="Goeker M."/>
        </authorList>
    </citation>
    <scope>NUCLEOTIDE SEQUENCE [LARGE SCALE GENOMIC DNA]</scope>
    <source>
        <strain evidence="3 4">DSM 21100</strain>
    </source>
</reference>
<keyword evidence="4" id="KW-1185">Reference proteome</keyword>
<dbReference type="InterPro" id="IPR025665">
    <property type="entry name" value="Beta-barrel_OMP_2"/>
</dbReference>
<evidence type="ECO:0000259" key="2">
    <source>
        <dbReference type="Pfam" id="PF13568"/>
    </source>
</evidence>
<evidence type="ECO:0000313" key="3">
    <source>
        <dbReference type="EMBL" id="TCS83890.1"/>
    </source>
</evidence>